<keyword evidence="2" id="KW-1185">Reference proteome</keyword>
<evidence type="ECO:0000256" key="1">
    <source>
        <dbReference type="SAM" id="SignalP"/>
    </source>
</evidence>
<organism evidence="2 3">
    <name type="scientific">Salmo salar</name>
    <name type="common">Atlantic salmon</name>
    <dbReference type="NCBI Taxonomy" id="8030"/>
    <lineage>
        <taxon>Eukaryota</taxon>
        <taxon>Metazoa</taxon>
        <taxon>Chordata</taxon>
        <taxon>Craniata</taxon>
        <taxon>Vertebrata</taxon>
        <taxon>Euteleostomi</taxon>
        <taxon>Actinopterygii</taxon>
        <taxon>Neopterygii</taxon>
        <taxon>Teleostei</taxon>
        <taxon>Protacanthopterygii</taxon>
        <taxon>Salmoniformes</taxon>
        <taxon>Salmonidae</taxon>
        <taxon>Salmoninae</taxon>
        <taxon>Salmo</taxon>
    </lineage>
</organism>
<evidence type="ECO:0000313" key="2">
    <source>
        <dbReference type="Proteomes" id="UP001652741"/>
    </source>
</evidence>
<name>A0A1S3S032_SALSA</name>
<proteinExistence type="predicted"/>
<dbReference type="GeneID" id="106606048"/>
<reference evidence="3" key="1">
    <citation type="submission" date="2025-08" db="UniProtKB">
        <authorList>
            <consortium name="RefSeq"/>
        </authorList>
    </citation>
    <scope>IDENTIFICATION</scope>
</reference>
<evidence type="ECO:0000313" key="3">
    <source>
        <dbReference type="RefSeq" id="XP_014057597.2"/>
    </source>
</evidence>
<sequence length="104" mass="12062">MHRRLLSLWVTGALLLPLCWANKEDYEEEYDDYSTQTPDYDYTATFDYTYFSNTTGHEDYSLFVILEDKKNVEEKDLENKALAIGSPCPVLLLGLAAHQLHRLL</sequence>
<accession>A0A1S3S032</accession>
<gene>
    <name evidence="3" type="primary">LOC106606048</name>
</gene>
<keyword evidence="1" id="KW-0732">Signal</keyword>
<feature type="signal peptide" evidence="1">
    <location>
        <begin position="1"/>
        <end position="21"/>
    </location>
</feature>
<dbReference type="RefSeq" id="XP_014057597.2">
    <property type="nucleotide sequence ID" value="XM_014202122.2"/>
</dbReference>
<dbReference type="KEGG" id="sasa:106606048"/>
<dbReference type="AlphaFoldDB" id="A0A1S3S032"/>
<dbReference type="Proteomes" id="UP001652741">
    <property type="component" value="Chromosome ssa05"/>
</dbReference>
<feature type="chain" id="PRO_5045630082" evidence="1">
    <location>
        <begin position="22"/>
        <end position="104"/>
    </location>
</feature>
<protein>
    <submittedName>
        <fullName evidence="3">Uncharacterized protein</fullName>
    </submittedName>
</protein>